<accession>A0A6A4Y915</accession>
<dbReference type="InterPro" id="IPR014710">
    <property type="entry name" value="RmlC-like_jellyroll"/>
</dbReference>
<keyword evidence="4 9" id="KW-1133">Transmembrane helix</keyword>
<evidence type="ECO:0000256" key="2">
    <source>
        <dbReference type="ARBA" id="ARBA00022448"/>
    </source>
</evidence>
<dbReference type="OrthoDB" id="74984at2759"/>
<evidence type="ECO:0000256" key="6">
    <source>
        <dbReference type="ARBA" id="ARBA00023136"/>
    </source>
</evidence>
<keyword evidence="8" id="KW-0407">Ion channel</keyword>
<dbReference type="EMBL" id="VJMH01005710">
    <property type="protein sequence ID" value="KAF0693355.1"/>
    <property type="molecule type" value="Genomic_DNA"/>
</dbReference>
<reference evidence="11" key="1">
    <citation type="submission" date="2019-06" db="EMBL/GenBank/DDBJ databases">
        <title>Genomics analysis of Aphanomyces spp. identifies a new class of oomycete effector associated with host adaptation.</title>
        <authorList>
            <person name="Gaulin E."/>
        </authorList>
    </citation>
    <scope>NUCLEOTIDE SEQUENCE</scope>
    <source>
        <strain evidence="11">CBS 578.67</strain>
    </source>
</reference>
<evidence type="ECO:0000259" key="10">
    <source>
        <dbReference type="PROSITE" id="PS50042"/>
    </source>
</evidence>
<dbReference type="PANTHER" id="PTHR45638">
    <property type="entry name" value="CYCLIC NUCLEOTIDE-GATED CATION CHANNEL SUBUNIT A"/>
    <property type="match status" value="1"/>
</dbReference>
<dbReference type="PROSITE" id="PS00888">
    <property type="entry name" value="CNMP_BINDING_1"/>
    <property type="match status" value="1"/>
</dbReference>
<feature type="non-terminal residue" evidence="11">
    <location>
        <position position="1"/>
    </location>
</feature>
<evidence type="ECO:0000256" key="8">
    <source>
        <dbReference type="ARBA" id="ARBA00023303"/>
    </source>
</evidence>
<dbReference type="InterPro" id="IPR050866">
    <property type="entry name" value="CNG_cation_channel"/>
</dbReference>
<dbReference type="Gene3D" id="2.60.120.10">
    <property type="entry name" value="Jelly Rolls"/>
    <property type="match status" value="1"/>
</dbReference>
<sequence length="455" mass="50907">YEEQLYAAHESSGDHHEAELPERWEIPFTSEDSIEIKYIGSYFQAVTVTGGFTLYPKTNAERLFGGFMFVVGAAANACIFGTCATLMQQMNKVEDEHAHQTERIHACLRNCQAGDDLSSRIMEFYNSAHGVEKAHNTGTILSGMPEKLNLQLALQLHGDFLRKVPLFDNMAPESVVALVQSMSDVVALTGDLIIREGEEGQAFFMIESGTVDIFHGDVGDVDGRIVLATMVGGDFFGEVSLMQHKRASASVVATSFCKFHVIYKEAFDSIMANNERLHQVLASSREERLKHSSHAKRMSLALAAADVAKEMGIIQQLQRATQGTPFLALMRQIRAKRAVGRILRMNQQRRRQKQRNEQTRFSYEREPLYIGRSPSKDKLSWGSQASRRSTELALEKTRAKILVALIKARNTDTQAQRFVAHMSHFAAKRMVEATRIVESNLAARHKPKKGDDDAS</sequence>
<keyword evidence="6 9" id="KW-0472">Membrane</keyword>
<evidence type="ECO:0000256" key="3">
    <source>
        <dbReference type="ARBA" id="ARBA00022692"/>
    </source>
</evidence>
<evidence type="ECO:0000256" key="9">
    <source>
        <dbReference type="SAM" id="Phobius"/>
    </source>
</evidence>
<dbReference type="InterPro" id="IPR018490">
    <property type="entry name" value="cNMP-bd_dom_sf"/>
</dbReference>
<gene>
    <name evidence="11" type="ORF">As57867_015631</name>
</gene>
<feature type="transmembrane region" description="Helical" evidence="9">
    <location>
        <begin position="63"/>
        <end position="87"/>
    </location>
</feature>
<keyword evidence="7" id="KW-1071">Ligand-gated ion channel</keyword>
<dbReference type="SMART" id="SM00100">
    <property type="entry name" value="cNMP"/>
    <property type="match status" value="1"/>
</dbReference>
<protein>
    <recommendedName>
        <fullName evidence="10">Cyclic nucleotide-binding domain-containing protein</fullName>
    </recommendedName>
</protein>
<keyword evidence="5" id="KW-0406">Ion transport</keyword>
<evidence type="ECO:0000256" key="1">
    <source>
        <dbReference type="ARBA" id="ARBA00004141"/>
    </source>
</evidence>
<name>A0A6A4Y915_9STRA</name>
<dbReference type="PANTHER" id="PTHR45638:SF11">
    <property type="entry name" value="CYCLIC NUCLEOTIDE-GATED CATION CHANNEL SUBUNIT A"/>
    <property type="match status" value="1"/>
</dbReference>
<comment type="subcellular location">
    <subcellularLocation>
        <location evidence="1">Membrane</location>
        <topology evidence="1">Multi-pass membrane protein</topology>
    </subcellularLocation>
</comment>
<dbReference type="GO" id="GO:0044877">
    <property type="term" value="F:protein-containing complex binding"/>
    <property type="evidence" value="ECO:0007669"/>
    <property type="project" value="TreeGrafter"/>
</dbReference>
<dbReference type="InterPro" id="IPR018488">
    <property type="entry name" value="cNMP-bd_CS"/>
</dbReference>
<dbReference type="PRINTS" id="PR00103">
    <property type="entry name" value="CAMPKINASE"/>
</dbReference>
<evidence type="ECO:0000256" key="5">
    <source>
        <dbReference type="ARBA" id="ARBA00023065"/>
    </source>
</evidence>
<dbReference type="CDD" id="cd00038">
    <property type="entry name" value="CAP_ED"/>
    <property type="match status" value="1"/>
</dbReference>
<comment type="caution">
    <text evidence="11">The sequence shown here is derived from an EMBL/GenBank/DDBJ whole genome shotgun (WGS) entry which is preliminary data.</text>
</comment>
<dbReference type="PROSITE" id="PS50042">
    <property type="entry name" value="CNMP_BINDING_3"/>
    <property type="match status" value="1"/>
</dbReference>
<dbReference type="AlphaFoldDB" id="A0A6A4Y915"/>
<evidence type="ECO:0000256" key="4">
    <source>
        <dbReference type="ARBA" id="ARBA00022989"/>
    </source>
</evidence>
<organism evidence="11">
    <name type="scientific">Aphanomyces stellatus</name>
    <dbReference type="NCBI Taxonomy" id="120398"/>
    <lineage>
        <taxon>Eukaryota</taxon>
        <taxon>Sar</taxon>
        <taxon>Stramenopiles</taxon>
        <taxon>Oomycota</taxon>
        <taxon>Saprolegniomycetes</taxon>
        <taxon>Saprolegniales</taxon>
        <taxon>Verrucalvaceae</taxon>
        <taxon>Aphanomyces</taxon>
    </lineage>
</organism>
<dbReference type="GO" id="GO:0016020">
    <property type="term" value="C:membrane"/>
    <property type="evidence" value="ECO:0007669"/>
    <property type="project" value="UniProtKB-SubCell"/>
</dbReference>
<keyword evidence="2" id="KW-0813">Transport</keyword>
<dbReference type="Pfam" id="PF00027">
    <property type="entry name" value="cNMP_binding"/>
    <property type="match status" value="1"/>
</dbReference>
<keyword evidence="3 9" id="KW-0812">Transmembrane</keyword>
<dbReference type="GO" id="GO:0005221">
    <property type="term" value="F:intracellularly cyclic nucleotide-activated monoatomic cation channel activity"/>
    <property type="evidence" value="ECO:0007669"/>
    <property type="project" value="InterPro"/>
</dbReference>
<feature type="domain" description="Cyclic nucleotide-binding" evidence="10">
    <location>
        <begin position="166"/>
        <end position="288"/>
    </location>
</feature>
<proteinExistence type="predicted"/>
<evidence type="ECO:0000313" key="11">
    <source>
        <dbReference type="EMBL" id="KAF0693355.1"/>
    </source>
</evidence>
<dbReference type="SUPFAM" id="SSF51206">
    <property type="entry name" value="cAMP-binding domain-like"/>
    <property type="match status" value="1"/>
</dbReference>
<evidence type="ECO:0000256" key="7">
    <source>
        <dbReference type="ARBA" id="ARBA00023286"/>
    </source>
</evidence>
<dbReference type="InterPro" id="IPR000595">
    <property type="entry name" value="cNMP-bd_dom"/>
</dbReference>